<evidence type="ECO:0000313" key="1">
    <source>
        <dbReference type="EMBL" id="ONI11615.1"/>
    </source>
</evidence>
<dbReference type="AlphaFoldDB" id="A0A251PMF5"/>
<accession>A0A251PMF5</accession>
<dbReference type="Gramene" id="ONI11615">
    <property type="protein sequence ID" value="ONI11615"/>
    <property type="gene ID" value="PRUPE_4G116500"/>
</dbReference>
<dbReference type="Proteomes" id="UP000006882">
    <property type="component" value="Chromosome G4"/>
</dbReference>
<dbReference type="EMBL" id="CM007654">
    <property type="protein sequence ID" value="ONI11615.1"/>
    <property type="molecule type" value="Genomic_DNA"/>
</dbReference>
<name>A0A251PMF5_PRUPE</name>
<protein>
    <submittedName>
        <fullName evidence="1">Uncharacterized protein</fullName>
    </submittedName>
</protein>
<keyword evidence="2" id="KW-1185">Reference proteome</keyword>
<gene>
    <name evidence="1" type="ORF">PRUPE_4G116500</name>
</gene>
<proteinExistence type="predicted"/>
<evidence type="ECO:0000313" key="2">
    <source>
        <dbReference type="Proteomes" id="UP000006882"/>
    </source>
</evidence>
<reference evidence="1 2" key="1">
    <citation type="journal article" date="2013" name="Nat. Genet.">
        <title>The high-quality draft genome of peach (Prunus persica) identifies unique patterns of genetic diversity, domestication and genome evolution.</title>
        <authorList>
            <consortium name="International Peach Genome Initiative"/>
            <person name="Verde I."/>
            <person name="Abbott A.G."/>
            <person name="Scalabrin S."/>
            <person name="Jung S."/>
            <person name="Shu S."/>
            <person name="Marroni F."/>
            <person name="Zhebentyayeva T."/>
            <person name="Dettori M.T."/>
            <person name="Grimwood J."/>
            <person name="Cattonaro F."/>
            <person name="Zuccolo A."/>
            <person name="Rossini L."/>
            <person name="Jenkins J."/>
            <person name="Vendramin E."/>
            <person name="Meisel L.A."/>
            <person name="Decroocq V."/>
            <person name="Sosinski B."/>
            <person name="Prochnik S."/>
            <person name="Mitros T."/>
            <person name="Policriti A."/>
            <person name="Cipriani G."/>
            <person name="Dondini L."/>
            <person name="Ficklin S."/>
            <person name="Goodstein D.M."/>
            <person name="Xuan P."/>
            <person name="Del Fabbro C."/>
            <person name="Aramini V."/>
            <person name="Copetti D."/>
            <person name="Gonzalez S."/>
            <person name="Horner D.S."/>
            <person name="Falchi R."/>
            <person name="Lucas S."/>
            <person name="Mica E."/>
            <person name="Maldonado J."/>
            <person name="Lazzari B."/>
            <person name="Bielenberg D."/>
            <person name="Pirona R."/>
            <person name="Miculan M."/>
            <person name="Barakat A."/>
            <person name="Testolin R."/>
            <person name="Stella A."/>
            <person name="Tartarini S."/>
            <person name="Tonutti P."/>
            <person name="Arus P."/>
            <person name="Orellana A."/>
            <person name="Wells C."/>
            <person name="Main D."/>
            <person name="Vizzotto G."/>
            <person name="Silva H."/>
            <person name="Salamini F."/>
            <person name="Schmutz J."/>
            <person name="Morgante M."/>
            <person name="Rokhsar D.S."/>
        </authorList>
    </citation>
    <scope>NUCLEOTIDE SEQUENCE [LARGE SCALE GENOMIC DNA]</scope>
    <source>
        <strain evidence="2">cv. Nemared</strain>
    </source>
</reference>
<sequence>MIVLNGWGLCCSMTHRGYYSPLDKYNVDFILCFLGFSHPLPPLLRPAKTALKSLSLGPSLKTKEQYEKRRKLLLGSPLQVHEVI</sequence>
<organism evidence="1 2">
    <name type="scientific">Prunus persica</name>
    <name type="common">Peach</name>
    <name type="synonym">Amygdalus persica</name>
    <dbReference type="NCBI Taxonomy" id="3760"/>
    <lineage>
        <taxon>Eukaryota</taxon>
        <taxon>Viridiplantae</taxon>
        <taxon>Streptophyta</taxon>
        <taxon>Embryophyta</taxon>
        <taxon>Tracheophyta</taxon>
        <taxon>Spermatophyta</taxon>
        <taxon>Magnoliopsida</taxon>
        <taxon>eudicotyledons</taxon>
        <taxon>Gunneridae</taxon>
        <taxon>Pentapetalae</taxon>
        <taxon>rosids</taxon>
        <taxon>fabids</taxon>
        <taxon>Rosales</taxon>
        <taxon>Rosaceae</taxon>
        <taxon>Amygdaloideae</taxon>
        <taxon>Amygdaleae</taxon>
        <taxon>Prunus</taxon>
    </lineage>
</organism>